<dbReference type="AlphaFoldDB" id="A0AAU9JKB4"/>
<sequence>MSNFLNDITDAVKLISKSITDHLDSNQLKALKEIKMRWTAEISQIISRSELNRNRSWKEIFLAYFFRAISLNRVLNPRIKLVKFIIGNIEEMEPNNPMVDPLIYEYFIYSLIKVACLEIDNKSCKNTITHVKNRLFQVDCSTEPISDDCKNWIQNTFRTSFLDGLFNEQFPDWRSEIECILQKSYFSNFMQDSEKGLLLEDDYILLPDKFKGNESKNKLGLLLAFAEQFWQSLNTKINTNFPQKRKCRDEDKPNLNKKLEDLLGGPLYFISNYSAGFLLGANQIDRNILKEGFPQLKENNDYWTNVIQYDTVQFKKSQLWSDINLENFQLKSTTLVNMQKYYYQIDQIIKRFLSLNEFIDHKNMFFVICGLSIQDSKKSTWYGHFKKSGLNLYWKALENDYSTIINLTDNSAPFMLFYVYDYFIREITLNRQENSCESEFEFVSNLTGYHKPFFQKLSTDEIDKIKWIFLTEYIWKFFMIDPPEYEVLLADFLNKTFKYNLSENNIYGKVLINNYTIVNDFSWIESDKIKQAGIIFSLVNCFYDFLFFQNFRTFQDKIKNIRNLPNRAAFPYLKKINLKIAEFMTEEQNFNDNFENQIINIQSCRSCGEESIWMQPYDDDEIKDFIEDIYPDSFCSLLKHHIWDVDLISSDIEWNEIKDQYEEIYIGNERKHPSENGYLIQNGTYEWGSAFKCFLLHLPKMMHTILKVEGDAESIRKRILSIRYFFMEILTEDMYEIWKKMAMKNNSFQALIIDYFYTTIESFSFADMRDAKFYFSNIKSPYDKIHLIRIRDEIKLVTRKFLNFEIIKNCYDEICEQINLNNQEYKDLIENALNKALLIKFRLGIYGKTTCNDQIFISNFWYRDDVELRAGAILVTFVHEFAHLLGRSKMKNLSEKLLYQSPKIIKYSKNKNEYESGYQIEKKIFGEHLEKISKPAAHYILTLENIENLEQFQKEFKEENHMKGAEFIKLNKKEDMGDDTIELGECGNRRPTINRNLFKDN</sequence>
<protein>
    <submittedName>
        <fullName evidence="1">Uncharacterized protein</fullName>
    </submittedName>
</protein>
<accession>A0AAU9JKB4</accession>
<dbReference type="Proteomes" id="UP001162131">
    <property type="component" value="Unassembled WGS sequence"/>
</dbReference>
<name>A0AAU9JKB4_9CILI</name>
<keyword evidence="2" id="KW-1185">Reference proteome</keyword>
<proteinExistence type="predicted"/>
<evidence type="ECO:0000313" key="1">
    <source>
        <dbReference type="EMBL" id="CAG9323930.1"/>
    </source>
</evidence>
<gene>
    <name evidence="1" type="ORF">BSTOLATCC_MIC34962</name>
</gene>
<comment type="caution">
    <text evidence="1">The sequence shown here is derived from an EMBL/GenBank/DDBJ whole genome shotgun (WGS) entry which is preliminary data.</text>
</comment>
<organism evidence="1 2">
    <name type="scientific">Blepharisma stoltei</name>
    <dbReference type="NCBI Taxonomy" id="1481888"/>
    <lineage>
        <taxon>Eukaryota</taxon>
        <taxon>Sar</taxon>
        <taxon>Alveolata</taxon>
        <taxon>Ciliophora</taxon>
        <taxon>Postciliodesmatophora</taxon>
        <taxon>Heterotrichea</taxon>
        <taxon>Heterotrichida</taxon>
        <taxon>Blepharismidae</taxon>
        <taxon>Blepharisma</taxon>
    </lineage>
</organism>
<dbReference type="EMBL" id="CAJZBQ010000035">
    <property type="protein sequence ID" value="CAG9323930.1"/>
    <property type="molecule type" value="Genomic_DNA"/>
</dbReference>
<evidence type="ECO:0000313" key="2">
    <source>
        <dbReference type="Proteomes" id="UP001162131"/>
    </source>
</evidence>
<reference evidence="1" key="1">
    <citation type="submission" date="2021-09" db="EMBL/GenBank/DDBJ databases">
        <authorList>
            <consortium name="AG Swart"/>
            <person name="Singh M."/>
            <person name="Singh A."/>
            <person name="Seah K."/>
            <person name="Emmerich C."/>
        </authorList>
    </citation>
    <scope>NUCLEOTIDE SEQUENCE</scope>
    <source>
        <strain evidence="1">ATCC30299</strain>
    </source>
</reference>